<evidence type="ECO:0000313" key="2">
    <source>
        <dbReference type="EMBL" id="KAH9325829.1"/>
    </source>
</evidence>
<reference evidence="2 3" key="1">
    <citation type="journal article" date="2021" name="Nat. Plants">
        <title>The Taxus genome provides insights into paclitaxel biosynthesis.</title>
        <authorList>
            <person name="Xiong X."/>
            <person name="Gou J."/>
            <person name="Liao Q."/>
            <person name="Li Y."/>
            <person name="Zhou Q."/>
            <person name="Bi G."/>
            <person name="Li C."/>
            <person name="Du R."/>
            <person name="Wang X."/>
            <person name="Sun T."/>
            <person name="Guo L."/>
            <person name="Liang H."/>
            <person name="Lu P."/>
            <person name="Wu Y."/>
            <person name="Zhang Z."/>
            <person name="Ro D.K."/>
            <person name="Shang Y."/>
            <person name="Huang S."/>
            <person name="Yan J."/>
        </authorList>
    </citation>
    <scope>NUCLEOTIDE SEQUENCE [LARGE SCALE GENOMIC DNA]</scope>
    <source>
        <strain evidence="2">Ta-2019</strain>
    </source>
</reference>
<dbReference type="EMBL" id="JAHRHJ020000002">
    <property type="protein sequence ID" value="KAH9325829.1"/>
    <property type="molecule type" value="Genomic_DNA"/>
</dbReference>
<sequence length="312" mass="35872">MAREAEGVFDRTFTYPIQLGDDDTSMKNISPAHLPFRGMSSEDPDQFLFEFKVLCQTYDYKIDNQKLKLFPSTLKDATMRWFMGLPSNSISTWAQMETTFLDKYQDYCRGRNRKEEFFKIKQEENENIEDCLDIFLFVSNRCGFVLSEELSKTIFLKGLDDESREALNLIGGGDIDQIRMNGIKDICRSYSRTRGGPRKGKSVKSLNPYMNKLMDELANFKTDILVQLTSIMDGLQAKANSKTEPLAMYCPRCRKKHALRDCPLDKTEMCLICESKEHDTDVCSLLLIIKNQLKQISASSTTKKIEFCSETT</sequence>
<gene>
    <name evidence="2" type="ORF">KI387_006007</name>
</gene>
<dbReference type="InterPro" id="IPR005162">
    <property type="entry name" value="Retrotrans_gag_dom"/>
</dbReference>
<feature type="domain" description="Retrotransposon gag" evidence="1">
    <location>
        <begin position="68"/>
        <end position="160"/>
    </location>
</feature>
<name>A0AA38GNZ7_TAXCH</name>
<protein>
    <recommendedName>
        <fullName evidence="1">Retrotransposon gag domain-containing protein</fullName>
    </recommendedName>
</protein>
<comment type="caution">
    <text evidence="2">The sequence shown here is derived from an EMBL/GenBank/DDBJ whole genome shotgun (WGS) entry which is preliminary data.</text>
</comment>
<dbReference type="Pfam" id="PF03732">
    <property type="entry name" value="Retrotrans_gag"/>
    <property type="match status" value="1"/>
</dbReference>
<dbReference type="PANTHER" id="PTHR33223">
    <property type="entry name" value="CCHC-TYPE DOMAIN-CONTAINING PROTEIN"/>
    <property type="match status" value="1"/>
</dbReference>
<proteinExistence type="predicted"/>
<evidence type="ECO:0000259" key="1">
    <source>
        <dbReference type="Pfam" id="PF03732"/>
    </source>
</evidence>
<dbReference type="OMA" id="ICESKEH"/>
<accession>A0AA38GNZ7</accession>
<evidence type="ECO:0000313" key="3">
    <source>
        <dbReference type="Proteomes" id="UP000824469"/>
    </source>
</evidence>
<keyword evidence="3" id="KW-1185">Reference proteome</keyword>
<dbReference type="Proteomes" id="UP000824469">
    <property type="component" value="Unassembled WGS sequence"/>
</dbReference>
<dbReference type="PANTHER" id="PTHR33223:SF6">
    <property type="entry name" value="CCHC-TYPE DOMAIN-CONTAINING PROTEIN"/>
    <property type="match status" value="1"/>
</dbReference>
<dbReference type="AlphaFoldDB" id="A0AA38GNZ7"/>
<organism evidence="2 3">
    <name type="scientific">Taxus chinensis</name>
    <name type="common">Chinese yew</name>
    <name type="synonym">Taxus wallichiana var. chinensis</name>
    <dbReference type="NCBI Taxonomy" id="29808"/>
    <lineage>
        <taxon>Eukaryota</taxon>
        <taxon>Viridiplantae</taxon>
        <taxon>Streptophyta</taxon>
        <taxon>Embryophyta</taxon>
        <taxon>Tracheophyta</taxon>
        <taxon>Spermatophyta</taxon>
        <taxon>Pinopsida</taxon>
        <taxon>Pinidae</taxon>
        <taxon>Conifers II</taxon>
        <taxon>Cupressales</taxon>
        <taxon>Taxaceae</taxon>
        <taxon>Taxus</taxon>
    </lineage>
</organism>